<dbReference type="EMBL" id="JANHOG010000054">
    <property type="protein sequence ID" value="KAJ3558958.1"/>
    <property type="molecule type" value="Genomic_DNA"/>
</dbReference>
<keyword evidence="2" id="KW-1185">Reference proteome</keyword>
<proteinExistence type="predicted"/>
<protein>
    <submittedName>
        <fullName evidence="1">Uncharacterized protein</fullName>
    </submittedName>
</protein>
<reference evidence="1" key="1">
    <citation type="submission" date="2022-07" db="EMBL/GenBank/DDBJ databases">
        <title>Genome Sequence of Phlebia brevispora.</title>
        <authorList>
            <person name="Buettner E."/>
        </authorList>
    </citation>
    <scope>NUCLEOTIDE SEQUENCE</scope>
    <source>
        <strain evidence="1">MPL23</strain>
    </source>
</reference>
<comment type="caution">
    <text evidence="1">The sequence shown here is derived from an EMBL/GenBank/DDBJ whole genome shotgun (WGS) entry which is preliminary data.</text>
</comment>
<name>A0ACC1TDU1_9APHY</name>
<gene>
    <name evidence="1" type="ORF">NM688_g626</name>
</gene>
<evidence type="ECO:0000313" key="2">
    <source>
        <dbReference type="Proteomes" id="UP001148662"/>
    </source>
</evidence>
<evidence type="ECO:0000313" key="1">
    <source>
        <dbReference type="EMBL" id="KAJ3558958.1"/>
    </source>
</evidence>
<dbReference type="Proteomes" id="UP001148662">
    <property type="component" value="Unassembled WGS sequence"/>
</dbReference>
<accession>A0ACC1TDU1</accession>
<organism evidence="1 2">
    <name type="scientific">Phlebia brevispora</name>
    <dbReference type="NCBI Taxonomy" id="194682"/>
    <lineage>
        <taxon>Eukaryota</taxon>
        <taxon>Fungi</taxon>
        <taxon>Dikarya</taxon>
        <taxon>Basidiomycota</taxon>
        <taxon>Agaricomycotina</taxon>
        <taxon>Agaricomycetes</taxon>
        <taxon>Polyporales</taxon>
        <taxon>Meruliaceae</taxon>
        <taxon>Phlebia</taxon>
    </lineage>
</organism>
<sequence length="630" mass="66527">MVRGEWLLTERTRERSNTDVSGFIDSSLVTGGCLCVDLSGENDPEQAAVSFKKLLQFNGLVGVVESTPGNKWLAVSVLIRTAEMSPNFTFEMISFTRSWPTLFLLFVLPSLLSAAPVAPPRQRRSITLPIHRQKVGRDGPQRRDDGLVGTVGVGDLADLFYTVSVQLGNTTTAVNLDTGSSDLWVMTDACHTRACLHSSAQPYPATSGQPTGASVLLQYGDSTSGTNASGPVVLDTVTVAGLTMQSQAFAAVNETNNSAVQNGGAGIFGLGFPTQSFVQASVVDFEFNTPSTTDEFVSNINTFGPLISRLAMSGDLDQPMFSITLQRDTIDVSGKGQITVGDLPQGVDNSSITWVPVRLYDSGDGGLNAPSFAPNEIYPLRWEVPLDAVFLDGQQLAPTTLTGASPELSALVDTGNSILRGPQDVVNNILSSVSPAFAADQTALPTFPCATPHTLAFQIGGNMFPVDPRDFVAPNATGDATTWSLGDPFFKSNTVVFYYGNLTNPSVDPPRIGFLSMVPQNASTLLQNAVQEAQADGGIFETSSNTAPTASTVITVEESATPLFNMVSQSPPTTLSTSPPQLDSQTTASSSAPSPSSTATVHSGTRRILSSSSLACTLLSMFALVFLHLL</sequence>